<keyword evidence="5" id="KW-0677">Repeat</keyword>
<feature type="domain" description="ABC transporter" evidence="13">
    <location>
        <begin position="319"/>
        <end position="546"/>
    </location>
</feature>
<dbReference type="InterPro" id="IPR027417">
    <property type="entry name" value="P-loop_NTPase"/>
</dbReference>
<sequence>MAVIAAENLSKSYGMKTCFHSIAFTVNETDRIGIVGINGTGKSTLLKILAGIEVPDEGGLVMAKRTRVEYLSQTPEFDENATVLEQVFKGDSSDLRLLRAYEEAVESAQENPQDAKAQERLYRLTEEMTAGDAWELESQAKTILNHLEVHHFHQPMHTLSGGQRKRVALAGALLSPCDLLILDEPTNHMDNRTIDWLEEYLARRKGALVMVTHDRYFLDRVCNRILELDQGQCFSYEGNYEEFVAKKAERMELSNTLEQKRQNLYRRELAWMRTGAKARSTKQKARIDRFNEIKASEPKTGPGAVELSVGFTRLGKKTIVLDQVSKSFGQTRLFDPFSYTCASEDRIGIIGPNGAGKSTLLNIISGRLAPDTGNCSLGDTVKLGYFSQEATDMDPSQRSIEYIKETAEFIRTENGQLLSASQMLERFLFTGEMQYAPIGTLSGGERRRLFLLKVLMEAPNVLLLDEPTNDLDIDTLKVLENYLDDFKGIVLTVSHDRYFLDRVCNKIISFEEGTKGLSVYTGNYQDYRNYREGLGNDFETPAKTVPKDKPAPARRVREARLSYKEQLELKSLEPEIASLEGKLEQVDQDISKNQTDFLLLQELMEQKEILEETLLEKMERLEFLAAFQNALEQDKCQ</sequence>
<evidence type="ECO:0000256" key="4">
    <source>
        <dbReference type="ARBA" id="ARBA00022730"/>
    </source>
</evidence>
<dbReference type="InterPro" id="IPR003439">
    <property type="entry name" value="ABC_transporter-like_ATP-bd"/>
</dbReference>
<dbReference type="GO" id="GO:0006417">
    <property type="term" value="P:regulation of translation"/>
    <property type="evidence" value="ECO:0007669"/>
    <property type="project" value="UniProtKB-KW"/>
</dbReference>
<dbReference type="Pfam" id="PF16326">
    <property type="entry name" value="ABC_tran_CTD"/>
    <property type="match status" value="1"/>
</dbReference>
<dbReference type="FunFam" id="3.40.50.300:FF:000183">
    <property type="entry name" value="ABC transporter ATP-binding protein yjjK"/>
    <property type="match status" value="1"/>
</dbReference>
<dbReference type="EMBL" id="JAAEEH010000033">
    <property type="protein sequence ID" value="NDL68295.1"/>
    <property type="molecule type" value="Genomic_DNA"/>
</dbReference>
<dbReference type="GO" id="GO:0005524">
    <property type="term" value="F:ATP binding"/>
    <property type="evidence" value="ECO:0007669"/>
    <property type="project" value="UniProtKB-KW"/>
</dbReference>
<dbReference type="FunFam" id="3.40.50.300:FF:000011">
    <property type="entry name" value="Putative ABC transporter ATP-binding component"/>
    <property type="match status" value="1"/>
</dbReference>
<dbReference type="AlphaFoldDB" id="A0A7X5HX92"/>
<keyword evidence="15" id="KW-1185">Reference proteome</keyword>
<dbReference type="Pfam" id="PF12848">
    <property type="entry name" value="ABC_tran_Xtn"/>
    <property type="match status" value="1"/>
</dbReference>
<feature type="coiled-coil region" evidence="12">
    <location>
        <begin position="569"/>
        <end position="620"/>
    </location>
</feature>
<evidence type="ECO:0000256" key="9">
    <source>
        <dbReference type="ARBA" id="ARBA00022845"/>
    </source>
</evidence>
<evidence type="ECO:0000256" key="2">
    <source>
        <dbReference type="ARBA" id="ARBA00022490"/>
    </source>
</evidence>
<dbReference type="InterPro" id="IPR032781">
    <property type="entry name" value="ABC_tran_Xtn"/>
</dbReference>
<keyword evidence="9" id="KW-0810">Translation regulation</keyword>
<evidence type="ECO:0000256" key="3">
    <source>
        <dbReference type="ARBA" id="ARBA00022555"/>
    </source>
</evidence>
<feature type="domain" description="ABC transporter" evidence="13">
    <location>
        <begin position="4"/>
        <end position="255"/>
    </location>
</feature>
<dbReference type="GO" id="GO:0006412">
    <property type="term" value="P:translation"/>
    <property type="evidence" value="ECO:0007669"/>
    <property type="project" value="UniProtKB-KW"/>
</dbReference>
<dbReference type="Pfam" id="PF00005">
    <property type="entry name" value="ABC_tran"/>
    <property type="match status" value="2"/>
</dbReference>
<evidence type="ECO:0000256" key="10">
    <source>
        <dbReference type="ARBA" id="ARBA00022884"/>
    </source>
</evidence>
<dbReference type="Gene3D" id="3.40.50.300">
    <property type="entry name" value="P-loop containing nucleotide triphosphate hydrolases"/>
    <property type="match status" value="2"/>
</dbReference>
<evidence type="ECO:0000256" key="11">
    <source>
        <dbReference type="ARBA" id="ARBA00022917"/>
    </source>
</evidence>
<name>A0A7X5HX92_9FIRM</name>
<dbReference type="Gene3D" id="1.10.287.380">
    <property type="entry name" value="Valyl-tRNA synthetase, C-terminal domain"/>
    <property type="match status" value="1"/>
</dbReference>
<comment type="similarity">
    <text evidence="1">Belongs to the ABC transporter superfamily. ABCF family. Translational throttle EttA subfamily.</text>
</comment>
<protein>
    <submittedName>
        <fullName evidence="14">ABC-F family ATP-binding cassette domain-containing protein</fullName>
    </submittedName>
</protein>
<keyword evidence="12" id="KW-0175">Coiled coil</keyword>
<evidence type="ECO:0000256" key="7">
    <source>
        <dbReference type="ARBA" id="ARBA00022801"/>
    </source>
</evidence>
<dbReference type="GO" id="GO:0016887">
    <property type="term" value="F:ATP hydrolysis activity"/>
    <property type="evidence" value="ECO:0007669"/>
    <property type="project" value="InterPro"/>
</dbReference>
<keyword evidence="6" id="KW-0547">Nucleotide-binding</keyword>
<keyword evidence="4" id="KW-0699">rRNA-binding</keyword>
<evidence type="ECO:0000313" key="15">
    <source>
        <dbReference type="Proteomes" id="UP000461585"/>
    </source>
</evidence>
<dbReference type="GO" id="GO:0003677">
    <property type="term" value="F:DNA binding"/>
    <property type="evidence" value="ECO:0007669"/>
    <property type="project" value="InterPro"/>
</dbReference>
<dbReference type="InterPro" id="IPR003593">
    <property type="entry name" value="AAA+_ATPase"/>
</dbReference>
<accession>A0A7X5HX92</accession>
<dbReference type="GO" id="GO:0000049">
    <property type="term" value="F:tRNA binding"/>
    <property type="evidence" value="ECO:0007669"/>
    <property type="project" value="UniProtKB-KW"/>
</dbReference>
<reference evidence="14 15" key="1">
    <citation type="submission" date="2020-01" db="EMBL/GenBank/DDBJ databases">
        <title>Anaeroalcalibacter tamaniensis gen. nov., sp. nov., moderately halophilic strictly anaerobic fermenter bacterium from mud volcano of Taman peninsula.</title>
        <authorList>
            <person name="Frolova A."/>
            <person name="Merkel A.Y."/>
            <person name="Slobodkin A.I."/>
        </authorList>
    </citation>
    <scope>NUCLEOTIDE SEQUENCE [LARGE SCALE GENOMIC DNA]</scope>
    <source>
        <strain evidence="14 15">F-3ap</strain>
    </source>
</reference>
<dbReference type="InterPro" id="IPR032524">
    <property type="entry name" value="ABC_tran_C"/>
</dbReference>
<dbReference type="PROSITE" id="PS00211">
    <property type="entry name" value="ABC_TRANSPORTER_1"/>
    <property type="match status" value="2"/>
</dbReference>
<dbReference type="SUPFAM" id="SSF52540">
    <property type="entry name" value="P-loop containing nucleoside triphosphate hydrolases"/>
    <property type="match status" value="2"/>
</dbReference>
<keyword evidence="10" id="KW-0694">RNA-binding</keyword>
<keyword evidence="11" id="KW-0648">Protein biosynthesis</keyword>
<proteinExistence type="inferred from homology"/>
<keyword evidence="8 14" id="KW-0067">ATP-binding</keyword>
<dbReference type="PANTHER" id="PTHR42855:SF1">
    <property type="entry name" value="ABC TRANSPORTER DOMAIN-CONTAINING PROTEIN"/>
    <property type="match status" value="1"/>
</dbReference>
<keyword evidence="3" id="KW-0820">tRNA-binding</keyword>
<evidence type="ECO:0000256" key="6">
    <source>
        <dbReference type="ARBA" id="ARBA00022741"/>
    </source>
</evidence>
<comment type="caution">
    <text evidence="14">The sequence shown here is derived from an EMBL/GenBank/DDBJ whole genome shotgun (WGS) entry which is preliminary data.</text>
</comment>
<dbReference type="InterPro" id="IPR051309">
    <property type="entry name" value="ABCF_ATPase"/>
</dbReference>
<dbReference type="SMART" id="SM00382">
    <property type="entry name" value="AAA"/>
    <property type="match status" value="2"/>
</dbReference>
<keyword evidence="7" id="KW-0378">Hydrolase</keyword>
<dbReference type="PROSITE" id="PS50893">
    <property type="entry name" value="ABC_TRANSPORTER_2"/>
    <property type="match status" value="2"/>
</dbReference>
<evidence type="ECO:0000259" key="13">
    <source>
        <dbReference type="PROSITE" id="PS50893"/>
    </source>
</evidence>
<evidence type="ECO:0000256" key="8">
    <source>
        <dbReference type="ARBA" id="ARBA00022840"/>
    </source>
</evidence>
<organism evidence="14 15">
    <name type="scientific">Anaerotalea alkaliphila</name>
    <dbReference type="NCBI Taxonomy" id="2662126"/>
    <lineage>
        <taxon>Bacteria</taxon>
        <taxon>Bacillati</taxon>
        <taxon>Bacillota</taxon>
        <taxon>Clostridia</taxon>
        <taxon>Eubacteriales</taxon>
        <taxon>Anaerotalea</taxon>
    </lineage>
</organism>
<evidence type="ECO:0000256" key="1">
    <source>
        <dbReference type="ARBA" id="ARBA00005868"/>
    </source>
</evidence>
<dbReference type="InterPro" id="IPR037118">
    <property type="entry name" value="Val-tRNA_synth_C_sf"/>
</dbReference>
<evidence type="ECO:0000256" key="12">
    <source>
        <dbReference type="SAM" id="Coils"/>
    </source>
</evidence>
<evidence type="ECO:0000313" key="14">
    <source>
        <dbReference type="EMBL" id="NDL68295.1"/>
    </source>
</evidence>
<dbReference type="InterPro" id="IPR017871">
    <property type="entry name" value="ABC_transporter-like_CS"/>
</dbReference>
<keyword evidence="2" id="KW-0963">Cytoplasm</keyword>
<gene>
    <name evidence="14" type="ORF">GXN74_11140</name>
</gene>
<dbReference type="Proteomes" id="UP000461585">
    <property type="component" value="Unassembled WGS sequence"/>
</dbReference>
<evidence type="ECO:0000256" key="5">
    <source>
        <dbReference type="ARBA" id="ARBA00022737"/>
    </source>
</evidence>
<dbReference type="GO" id="GO:0019843">
    <property type="term" value="F:rRNA binding"/>
    <property type="evidence" value="ECO:0007669"/>
    <property type="project" value="UniProtKB-KW"/>
</dbReference>
<dbReference type="PANTHER" id="PTHR42855">
    <property type="entry name" value="ABC TRANSPORTER ATP-BINDING SUBUNIT"/>
    <property type="match status" value="1"/>
</dbReference>
<dbReference type="CDD" id="cd03221">
    <property type="entry name" value="ABCF_EF-3"/>
    <property type="match status" value="2"/>
</dbReference>
<dbReference type="RefSeq" id="WP_162371018.1">
    <property type="nucleotide sequence ID" value="NZ_JAAEEH010000033.1"/>
</dbReference>